<dbReference type="AlphaFoldDB" id="A0A8B6DLE1"/>
<keyword evidence="1" id="KW-0812">Transmembrane</keyword>
<keyword evidence="1" id="KW-1133">Transmembrane helix</keyword>
<proteinExistence type="predicted"/>
<evidence type="ECO:0000313" key="3">
    <source>
        <dbReference type="EMBL" id="VDI22081.1"/>
    </source>
</evidence>
<evidence type="ECO:0000313" key="4">
    <source>
        <dbReference type="Proteomes" id="UP000596742"/>
    </source>
</evidence>
<keyword evidence="4" id="KW-1185">Reference proteome</keyword>
<dbReference type="SUPFAM" id="SSF69593">
    <property type="entry name" value="Glycerol-3-phosphate (1)-acyltransferase"/>
    <property type="match status" value="1"/>
</dbReference>
<name>A0A8B6DLE1_MYTGA</name>
<organism evidence="3 4">
    <name type="scientific">Mytilus galloprovincialis</name>
    <name type="common">Mediterranean mussel</name>
    <dbReference type="NCBI Taxonomy" id="29158"/>
    <lineage>
        <taxon>Eukaryota</taxon>
        <taxon>Metazoa</taxon>
        <taxon>Spiralia</taxon>
        <taxon>Lophotrochozoa</taxon>
        <taxon>Mollusca</taxon>
        <taxon>Bivalvia</taxon>
        <taxon>Autobranchia</taxon>
        <taxon>Pteriomorphia</taxon>
        <taxon>Mytilida</taxon>
        <taxon>Mytiloidea</taxon>
        <taxon>Mytilidae</taxon>
        <taxon>Mytilinae</taxon>
        <taxon>Mytilus</taxon>
    </lineage>
</organism>
<reference evidence="3" key="1">
    <citation type="submission" date="2018-11" db="EMBL/GenBank/DDBJ databases">
        <authorList>
            <person name="Alioto T."/>
            <person name="Alioto T."/>
        </authorList>
    </citation>
    <scope>NUCLEOTIDE SEQUENCE</scope>
</reference>
<dbReference type="GO" id="GO:0016746">
    <property type="term" value="F:acyltransferase activity"/>
    <property type="evidence" value="ECO:0007669"/>
    <property type="project" value="InterPro"/>
</dbReference>
<sequence>MLNGTIPYLTYMYVWESIDNLDINYWKWVLWVLYPIVISFLLPLVILLFFYGMALFLHVHNYRHRLREAYSQDFWDGARKTVSAFWDGQARIWHGYEIEGLDKIPKEGPALLIYYHGTIPIDFYYIIARCMLEKNRHIRAVGDNFLFHIPGWRLLMEVMRVTPGTIQSCVNVLKGGHLLGIAPGGVREALFGDEYYPVMWGNRNGFAKVAIQANVPIYPVFTKNLRESFRTPRIGRSWLRRLYEKTRLPIVPIYGIFPVKMKTFIGDPIYPKENMNPDELAEQVKESVQQLINTHQRVPGNILKALIDRLGFEFSKPKQS</sequence>
<dbReference type="InterPro" id="IPR002123">
    <property type="entry name" value="Plipid/glycerol_acylTrfase"/>
</dbReference>
<dbReference type="GO" id="GO:0016020">
    <property type="term" value="C:membrane"/>
    <property type="evidence" value="ECO:0007669"/>
    <property type="project" value="TreeGrafter"/>
</dbReference>
<comment type="caution">
    <text evidence="3">The sequence shown here is derived from an EMBL/GenBank/DDBJ whole genome shotgun (WGS) entry which is preliminary data.</text>
</comment>
<dbReference type="PANTHER" id="PTHR22753">
    <property type="entry name" value="TRANSMEMBRANE PROTEIN 68"/>
    <property type="match status" value="1"/>
</dbReference>
<feature type="transmembrane region" description="Helical" evidence="1">
    <location>
        <begin position="28"/>
        <end position="57"/>
    </location>
</feature>
<keyword evidence="1" id="KW-0472">Membrane</keyword>
<feature type="domain" description="Phospholipid/glycerol acyltransferase" evidence="2">
    <location>
        <begin position="97"/>
        <end position="221"/>
    </location>
</feature>
<dbReference type="PANTHER" id="PTHR22753:SF14">
    <property type="entry name" value="MONOACYLGLYCEROL_DIACYLGLYCEROL O-ACYLTRANSFERASE"/>
    <property type="match status" value="1"/>
</dbReference>
<dbReference type="EMBL" id="UYJE01003750">
    <property type="protein sequence ID" value="VDI22081.1"/>
    <property type="molecule type" value="Genomic_DNA"/>
</dbReference>
<accession>A0A8B6DLE1</accession>
<dbReference type="Pfam" id="PF01553">
    <property type="entry name" value="Acyltransferase"/>
    <property type="match status" value="1"/>
</dbReference>
<dbReference type="CDD" id="cd07987">
    <property type="entry name" value="LPLAT_MGAT-like"/>
    <property type="match status" value="1"/>
</dbReference>
<dbReference type="Proteomes" id="UP000596742">
    <property type="component" value="Unassembled WGS sequence"/>
</dbReference>
<protein>
    <recommendedName>
        <fullName evidence="2">Phospholipid/glycerol acyltransferase domain-containing protein</fullName>
    </recommendedName>
</protein>
<dbReference type="OrthoDB" id="44277at2759"/>
<evidence type="ECO:0000256" key="1">
    <source>
        <dbReference type="SAM" id="Phobius"/>
    </source>
</evidence>
<gene>
    <name evidence="3" type="ORF">MGAL_10B053877</name>
</gene>
<evidence type="ECO:0000259" key="2">
    <source>
        <dbReference type="Pfam" id="PF01553"/>
    </source>
</evidence>